<organism evidence="1 2">
    <name type="scientific">Sphingobium tyrosinilyticum</name>
    <dbReference type="NCBI Taxonomy" id="2715436"/>
    <lineage>
        <taxon>Bacteria</taxon>
        <taxon>Pseudomonadati</taxon>
        <taxon>Pseudomonadota</taxon>
        <taxon>Alphaproteobacteria</taxon>
        <taxon>Sphingomonadales</taxon>
        <taxon>Sphingomonadaceae</taxon>
        <taxon>Sphingobium</taxon>
    </lineage>
</organism>
<reference evidence="2" key="1">
    <citation type="journal article" date="2019" name="Int. J. Syst. Evol. Microbiol.">
        <title>The Global Catalogue of Microorganisms (GCM) 10K type strain sequencing project: providing services to taxonomists for standard genome sequencing and annotation.</title>
        <authorList>
            <consortium name="The Broad Institute Genomics Platform"/>
            <consortium name="The Broad Institute Genome Sequencing Center for Infectious Disease"/>
            <person name="Wu L."/>
            <person name="Ma J."/>
        </authorList>
    </citation>
    <scope>NUCLEOTIDE SEQUENCE [LARGE SCALE GENOMIC DNA]</scope>
    <source>
        <strain evidence="2">NBRC 103632</strain>
    </source>
</reference>
<sequence length="385" mass="43325">MRFEVVGIDYDNRINNFMVSARADYEWYLNKTQGSEENLAIQRDVIKGTKPYKNLRADLKMGCILPAIVLAVRNIDASVTENYDPLEGFIVASRDHLDALQSAIGDATPKDIDIVDGLQRTNALRQTFDELEEGDKPTFLARSLRLEIWVNIQFFPLAYRMLLLNAGQRPMSMKHQIDILSGGLAEDLQDLEGIEIIRLKDHKRRIKPGQFHLSSLAQAFQAWMQRSPNVDRTNLVVETMAVDEALDSLGIDLSDNDGNQRDGFRQFVDWMLQLDRALGDSQNRFFGNDTVVLGFAAAIGFAHKNETLQDRLPTAMAAMIASAQSDTENPLGVLTFDQIRRSVDTKRSNVGEATRGLVFRAVREYIMQGGTSPMIECWTQSASMM</sequence>
<keyword evidence="2" id="KW-1185">Reference proteome</keyword>
<dbReference type="EMBL" id="JBHSFZ010000008">
    <property type="protein sequence ID" value="MFC4593727.1"/>
    <property type="molecule type" value="Genomic_DNA"/>
</dbReference>
<evidence type="ECO:0000313" key="2">
    <source>
        <dbReference type="Proteomes" id="UP001595957"/>
    </source>
</evidence>
<proteinExistence type="predicted"/>
<dbReference type="RefSeq" id="WP_380803125.1">
    <property type="nucleotide sequence ID" value="NZ_JBHSFZ010000008.1"/>
</dbReference>
<evidence type="ECO:0000313" key="1">
    <source>
        <dbReference type="EMBL" id="MFC4593727.1"/>
    </source>
</evidence>
<evidence type="ECO:0008006" key="3">
    <source>
        <dbReference type="Google" id="ProtNLM"/>
    </source>
</evidence>
<accession>A0ABV9EWG4</accession>
<protein>
    <recommendedName>
        <fullName evidence="3">DGQHR domain-containing protein</fullName>
    </recommendedName>
</protein>
<comment type="caution">
    <text evidence="1">The sequence shown here is derived from an EMBL/GenBank/DDBJ whole genome shotgun (WGS) entry which is preliminary data.</text>
</comment>
<gene>
    <name evidence="1" type="ORF">ACFO3E_05920</name>
</gene>
<name>A0ABV9EWG4_9SPHN</name>
<dbReference type="Proteomes" id="UP001595957">
    <property type="component" value="Unassembled WGS sequence"/>
</dbReference>